<reference evidence="1" key="1">
    <citation type="submission" date="2021-02" db="EMBL/GenBank/DDBJ databases">
        <authorList>
            <person name="Nowell W R."/>
        </authorList>
    </citation>
    <scope>NUCLEOTIDE SEQUENCE</scope>
</reference>
<name>A0A820BUX6_9BILA</name>
<comment type="caution">
    <text evidence="1">The sequence shown here is derived from an EMBL/GenBank/DDBJ whole genome shotgun (WGS) entry which is preliminary data.</text>
</comment>
<gene>
    <name evidence="1" type="ORF">OKA104_LOCUS40860</name>
</gene>
<dbReference type="AlphaFoldDB" id="A0A820BUX6"/>
<organism evidence="1 2">
    <name type="scientific">Adineta steineri</name>
    <dbReference type="NCBI Taxonomy" id="433720"/>
    <lineage>
        <taxon>Eukaryota</taxon>
        <taxon>Metazoa</taxon>
        <taxon>Spiralia</taxon>
        <taxon>Gnathifera</taxon>
        <taxon>Rotifera</taxon>
        <taxon>Eurotatoria</taxon>
        <taxon>Bdelloidea</taxon>
        <taxon>Adinetida</taxon>
        <taxon>Adinetidae</taxon>
        <taxon>Adineta</taxon>
    </lineage>
</organism>
<dbReference type="EMBL" id="CAJOAY010009128">
    <property type="protein sequence ID" value="CAF4198596.1"/>
    <property type="molecule type" value="Genomic_DNA"/>
</dbReference>
<evidence type="ECO:0000313" key="1">
    <source>
        <dbReference type="EMBL" id="CAF4198596.1"/>
    </source>
</evidence>
<protein>
    <submittedName>
        <fullName evidence="1">Uncharacterized protein</fullName>
    </submittedName>
</protein>
<evidence type="ECO:0000313" key="2">
    <source>
        <dbReference type="Proteomes" id="UP000663881"/>
    </source>
</evidence>
<dbReference type="Proteomes" id="UP000663881">
    <property type="component" value="Unassembled WGS sequence"/>
</dbReference>
<proteinExistence type="predicted"/>
<accession>A0A820BUX6</accession>
<sequence>MISNLHDVSSLSLDFSTDFSQSKLQALLNRMRYLRTLTIHQKSLLPLPMSLFNCTFPSSIYYLDLENCEHYFNEKDCIRLTRSSLTSQCKRLDIPVKNLQSIIILVCNMNNLCALHASFPDEAIFDNMPSKICDNDDDEDIQWLIDHLPATCVISRDPSCFNDIRIWVK</sequence>